<protein>
    <submittedName>
        <fullName evidence="2">Uncharacterized protein</fullName>
    </submittedName>
</protein>
<keyword evidence="1" id="KW-1185">Reference proteome</keyword>
<evidence type="ECO:0000313" key="2">
    <source>
        <dbReference type="WBParaSite" id="ACRNAN_scaffold1135.g7702.t1"/>
    </source>
</evidence>
<reference evidence="2" key="1">
    <citation type="submission" date="2022-11" db="UniProtKB">
        <authorList>
            <consortium name="WormBaseParasite"/>
        </authorList>
    </citation>
    <scope>IDENTIFICATION</scope>
</reference>
<proteinExistence type="predicted"/>
<dbReference type="Proteomes" id="UP000887540">
    <property type="component" value="Unplaced"/>
</dbReference>
<name>A0A914CKM5_9BILA</name>
<organism evidence="1 2">
    <name type="scientific">Acrobeloides nanus</name>
    <dbReference type="NCBI Taxonomy" id="290746"/>
    <lineage>
        <taxon>Eukaryota</taxon>
        <taxon>Metazoa</taxon>
        <taxon>Ecdysozoa</taxon>
        <taxon>Nematoda</taxon>
        <taxon>Chromadorea</taxon>
        <taxon>Rhabditida</taxon>
        <taxon>Tylenchina</taxon>
        <taxon>Cephalobomorpha</taxon>
        <taxon>Cephaloboidea</taxon>
        <taxon>Cephalobidae</taxon>
        <taxon>Acrobeloides</taxon>
    </lineage>
</organism>
<sequence>MGHNRKKSLYSILVVLCVCDHEISETVNAGGSF</sequence>
<dbReference type="AlphaFoldDB" id="A0A914CKM5"/>
<dbReference type="WBParaSite" id="ACRNAN_scaffold1135.g7702.t1">
    <property type="protein sequence ID" value="ACRNAN_scaffold1135.g7702.t1"/>
    <property type="gene ID" value="ACRNAN_scaffold1135.g7702"/>
</dbReference>
<accession>A0A914CKM5</accession>
<evidence type="ECO:0000313" key="1">
    <source>
        <dbReference type="Proteomes" id="UP000887540"/>
    </source>
</evidence>